<name>A0A934TQN2_9BURK</name>
<feature type="chain" id="PRO_5037320904" evidence="1">
    <location>
        <begin position="23"/>
        <end position="160"/>
    </location>
</feature>
<keyword evidence="3" id="KW-1185">Reference proteome</keyword>
<dbReference type="Proteomes" id="UP000630528">
    <property type="component" value="Unassembled WGS sequence"/>
</dbReference>
<feature type="signal peptide" evidence="1">
    <location>
        <begin position="1"/>
        <end position="22"/>
    </location>
</feature>
<dbReference type="EMBL" id="JAEPWM010000001">
    <property type="protein sequence ID" value="MBK6005574.1"/>
    <property type="molecule type" value="Genomic_DNA"/>
</dbReference>
<proteinExistence type="predicted"/>
<gene>
    <name evidence="2" type="ORF">JJB11_05670</name>
</gene>
<dbReference type="AlphaFoldDB" id="A0A934TQN2"/>
<keyword evidence="1" id="KW-0732">Signal</keyword>
<dbReference type="RefSeq" id="WP_201166901.1">
    <property type="nucleotide sequence ID" value="NZ_JAEPWM010000001.1"/>
</dbReference>
<protein>
    <submittedName>
        <fullName evidence="2">Uncharacterized protein</fullName>
    </submittedName>
</protein>
<evidence type="ECO:0000256" key="1">
    <source>
        <dbReference type="SAM" id="SignalP"/>
    </source>
</evidence>
<evidence type="ECO:0000313" key="3">
    <source>
        <dbReference type="Proteomes" id="UP000630528"/>
    </source>
</evidence>
<organism evidence="2 3">
    <name type="scientific">Ramlibacter ginsenosidimutans</name>
    <dbReference type="NCBI Taxonomy" id="502333"/>
    <lineage>
        <taxon>Bacteria</taxon>
        <taxon>Pseudomonadati</taxon>
        <taxon>Pseudomonadota</taxon>
        <taxon>Betaproteobacteria</taxon>
        <taxon>Burkholderiales</taxon>
        <taxon>Comamonadaceae</taxon>
        <taxon>Ramlibacter</taxon>
    </lineage>
</organism>
<evidence type="ECO:0000313" key="2">
    <source>
        <dbReference type="EMBL" id="MBK6005574.1"/>
    </source>
</evidence>
<comment type="caution">
    <text evidence="2">The sequence shown here is derived from an EMBL/GenBank/DDBJ whole genome shotgun (WGS) entry which is preliminary data.</text>
</comment>
<reference evidence="2" key="2">
    <citation type="submission" date="2021-01" db="EMBL/GenBank/DDBJ databases">
        <authorList>
            <person name="Kang M."/>
        </authorList>
    </citation>
    <scope>NUCLEOTIDE SEQUENCE</scope>
    <source>
        <strain evidence="2">KACC 17527</strain>
    </source>
</reference>
<sequence>MKKMSLSLLAAGVMAVAGAAHADAIFYPNGTMIDLGPNGAHSLALGSSDSMTSTPPVDTTTLGAGPATTTTTVVEHVYVQPNINWDRDTALMQMHRNSHLHGVRHQAAATFNVPDRSGEASTMTGGAPNAVTDNGALVVGSYTIPYSVMSVDGPYYVFSY</sequence>
<reference evidence="2" key="1">
    <citation type="journal article" date="2012" name="J. Microbiol. Biotechnol.">
        <title>Ramlibacter ginsenosidimutans sp. nov., with ginsenoside-converting activity.</title>
        <authorList>
            <person name="Wang L."/>
            <person name="An D.S."/>
            <person name="Kim S.G."/>
            <person name="Jin F.X."/>
            <person name="Kim S.C."/>
            <person name="Lee S.T."/>
            <person name="Im W.T."/>
        </authorList>
    </citation>
    <scope>NUCLEOTIDE SEQUENCE</scope>
    <source>
        <strain evidence="2">KACC 17527</strain>
    </source>
</reference>
<accession>A0A934TQN2</accession>